<dbReference type="Pfam" id="PF00356">
    <property type="entry name" value="LacI"/>
    <property type="match status" value="1"/>
</dbReference>
<evidence type="ECO:0000256" key="1">
    <source>
        <dbReference type="ARBA" id="ARBA00023015"/>
    </source>
</evidence>
<gene>
    <name evidence="5" type="ORF">FOJ82_10150</name>
</gene>
<dbReference type="InterPro" id="IPR010982">
    <property type="entry name" value="Lambda_DNA-bd_dom_sf"/>
</dbReference>
<dbReference type="InterPro" id="IPR046335">
    <property type="entry name" value="LacI/GalR-like_sensor"/>
</dbReference>
<keyword evidence="6" id="KW-1185">Reference proteome</keyword>
<sequence length="326" mass="35158">MPSPLKRVTAADVARALGISRATVGYVLNDTPGQSISEATKRKVLETASSLGYQPNRAAQALASGSSRIVLLLLPDWPLDHSMRAHLDETSLALEEAGYSLVTFTEHPGSRARPLWETLDPDVVMSLTDYTDEQLASMRACGVRRVVHQGPPTMGQLGYALGPQYLVEHLVERGRRRLAFAGSPDPRLADLVGERRRLADATHRQLLGSGLVAGADLNLDNAEQIIREWVSSGVDGVVAYNDDVAALVAGTALRLGVGVPDSLAIVGHDDSPIAQLYFPSLTSIRMDYKGMGRYLASLALGELQGRNSHDLTEVEFRATLVPRESS</sequence>
<organism evidence="5 6">
    <name type="scientific">Tessaracoccus rhinocerotis</name>
    <dbReference type="NCBI Taxonomy" id="1689449"/>
    <lineage>
        <taxon>Bacteria</taxon>
        <taxon>Bacillati</taxon>
        <taxon>Actinomycetota</taxon>
        <taxon>Actinomycetes</taxon>
        <taxon>Propionibacteriales</taxon>
        <taxon>Propionibacteriaceae</taxon>
        <taxon>Tessaracoccus</taxon>
    </lineage>
</organism>
<dbReference type="PROSITE" id="PS50932">
    <property type="entry name" value="HTH_LACI_2"/>
    <property type="match status" value="1"/>
</dbReference>
<evidence type="ECO:0000256" key="2">
    <source>
        <dbReference type="ARBA" id="ARBA00023125"/>
    </source>
</evidence>
<dbReference type="Gene3D" id="3.40.50.2300">
    <property type="match status" value="1"/>
</dbReference>
<dbReference type="Pfam" id="PF13377">
    <property type="entry name" value="Peripla_BP_3"/>
    <property type="match status" value="1"/>
</dbReference>
<dbReference type="PANTHER" id="PTHR30146:SF153">
    <property type="entry name" value="LACTOSE OPERON REPRESSOR"/>
    <property type="match status" value="1"/>
</dbReference>
<accession>A0A553JZN2</accession>
<dbReference type="GO" id="GO:0003700">
    <property type="term" value="F:DNA-binding transcription factor activity"/>
    <property type="evidence" value="ECO:0007669"/>
    <property type="project" value="TreeGrafter"/>
</dbReference>
<dbReference type="OrthoDB" id="3258243at2"/>
<dbReference type="CDD" id="cd01392">
    <property type="entry name" value="HTH_LacI"/>
    <property type="match status" value="1"/>
</dbReference>
<name>A0A553JZN2_9ACTN</name>
<dbReference type="AlphaFoldDB" id="A0A553JZN2"/>
<dbReference type="SMART" id="SM00354">
    <property type="entry name" value="HTH_LACI"/>
    <property type="match status" value="1"/>
</dbReference>
<reference evidence="5 6" key="1">
    <citation type="submission" date="2019-07" db="EMBL/GenBank/DDBJ databases">
        <authorList>
            <person name="Zhou L.-Y."/>
        </authorList>
    </citation>
    <scope>NUCLEOTIDE SEQUENCE [LARGE SCALE GENOMIC DNA]</scope>
    <source>
        <strain evidence="5 6">YIM 101269</strain>
    </source>
</reference>
<proteinExistence type="predicted"/>
<dbReference type="Gene3D" id="1.10.260.40">
    <property type="entry name" value="lambda repressor-like DNA-binding domains"/>
    <property type="match status" value="1"/>
</dbReference>
<evidence type="ECO:0000259" key="4">
    <source>
        <dbReference type="PROSITE" id="PS50932"/>
    </source>
</evidence>
<comment type="caution">
    <text evidence="5">The sequence shown here is derived from an EMBL/GenBank/DDBJ whole genome shotgun (WGS) entry which is preliminary data.</text>
</comment>
<dbReference type="InterPro" id="IPR000843">
    <property type="entry name" value="HTH_LacI"/>
</dbReference>
<protein>
    <submittedName>
        <fullName evidence="5">LacI family transcriptional regulator</fullName>
    </submittedName>
</protein>
<evidence type="ECO:0000313" key="5">
    <source>
        <dbReference type="EMBL" id="TRY17915.1"/>
    </source>
</evidence>
<dbReference type="SUPFAM" id="SSF47413">
    <property type="entry name" value="lambda repressor-like DNA-binding domains"/>
    <property type="match status" value="1"/>
</dbReference>
<evidence type="ECO:0000256" key="3">
    <source>
        <dbReference type="ARBA" id="ARBA00023163"/>
    </source>
</evidence>
<keyword evidence="3" id="KW-0804">Transcription</keyword>
<dbReference type="CDD" id="cd06267">
    <property type="entry name" value="PBP1_LacI_sugar_binding-like"/>
    <property type="match status" value="1"/>
</dbReference>
<evidence type="ECO:0000313" key="6">
    <source>
        <dbReference type="Proteomes" id="UP000317638"/>
    </source>
</evidence>
<dbReference type="EMBL" id="VKKG01000004">
    <property type="protein sequence ID" value="TRY17915.1"/>
    <property type="molecule type" value="Genomic_DNA"/>
</dbReference>
<keyword evidence="1" id="KW-0805">Transcription regulation</keyword>
<keyword evidence="2" id="KW-0238">DNA-binding</keyword>
<dbReference type="GO" id="GO:0000976">
    <property type="term" value="F:transcription cis-regulatory region binding"/>
    <property type="evidence" value="ECO:0007669"/>
    <property type="project" value="TreeGrafter"/>
</dbReference>
<dbReference type="Proteomes" id="UP000317638">
    <property type="component" value="Unassembled WGS sequence"/>
</dbReference>
<dbReference type="PANTHER" id="PTHR30146">
    <property type="entry name" value="LACI-RELATED TRANSCRIPTIONAL REPRESSOR"/>
    <property type="match status" value="1"/>
</dbReference>
<dbReference type="SUPFAM" id="SSF53822">
    <property type="entry name" value="Periplasmic binding protein-like I"/>
    <property type="match status" value="1"/>
</dbReference>
<dbReference type="InterPro" id="IPR028082">
    <property type="entry name" value="Peripla_BP_I"/>
</dbReference>
<feature type="domain" description="HTH lacI-type" evidence="4">
    <location>
        <begin position="8"/>
        <end position="64"/>
    </location>
</feature>